<dbReference type="InterPro" id="IPR042106">
    <property type="entry name" value="Nuo/plastoQ_OxRdtase_6_NuoJ"/>
</dbReference>
<keyword evidence="1" id="KW-1133">Transmembrane helix</keyword>
<dbReference type="GO" id="GO:0008137">
    <property type="term" value="F:NADH dehydrogenase (ubiquinone) activity"/>
    <property type="evidence" value="ECO:0007669"/>
    <property type="project" value="InterPro"/>
</dbReference>
<dbReference type="Gene3D" id="1.20.120.1200">
    <property type="entry name" value="NADH-ubiquinone/plastoquinone oxidoreductase chain 6, subunit NuoJ"/>
    <property type="match status" value="1"/>
</dbReference>
<accession>A0A7J3VU49</accession>
<comment type="caution">
    <text evidence="2">The sequence shown here is derived from an EMBL/GenBank/DDBJ whole genome shotgun (WGS) entry which is preliminary data.</text>
</comment>
<reference evidence="2" key="1">
    <citation type="journal article" date="2020" name="mSystems">
        <title>Genome- and Community-Level Interaction Insights into Carbon Utilization and Element Cycling Functions of Hydrothermarchaeota in Hydrothermal Sediment.</title>
        <authorList>
            <person name="Zhou Z."/>
            <person name="Liu Y."/>
            <person name="Xu W."/>
            <person name="Pan J."/>
            <person name="Luo Z.H."/>
            <person name="Li M."/>
        </authorList>
    </citation>
    <scope>NUCLEOTIDE SEQUENCE [LARGE SCALE GENOMIC DNA]</scope>
    <source>
        <strain evidence="2">SpSt-1074</strain>
    </source>
</reference>
<feature type="transmembrane region" description="Helical" evidence="1">
    <location>
        <begin position="59"/>
        <end position="77"/>
    </location>
</feature>
<evidence type="ECO:0000256" key="1">
    <source>
        <dbReference type="SAM" id="Phobius"/>
    </source>
</evidence>
<feature type="transmembrane region" description="Helical" evidence="1">
    <location>
        <begin position="6"/>
        <end position="23"/>
    </location>
</feature>
<feature type="transmembrane region" description="Helical" evidence="1">
    <location>
        <begin position="35"/>
        <end position="53"/>
    </location>
</feature>
<dbReference type="InterPro" id="IPR001457">
    <property type="entry name" value="NADH_UbQ/plastoQ_OxRdtase_su6"/>
</dbReference>
<dbReference type="AlphaFoldDB" id="A0A7J3VU49"/>
<protein>
    <submittedName>
        <fullName evidence="2">NADH-quinone oxidoreductase subunit J</fullName>
    </submittedName>
</protein>
<name>A0A7J3VU49_CALS0</name>
<evidence type="ECO:0000313" key="2">
    <source>
        <dbReference type="EMBL" id="HHM44472.1"/>
    </source>
</evidence>
<dbReference type="Pfam" id="PF00499">
    <property type="entry name" value="Oxidored_q3"/>
    <property type="match status" value="1"/>
</dbReference>
<organism evidence="2">
    <name type="scientific">Caldiarchaeum subterraneum</name>
    <dbReference type="NCBI Taxonomy" id="311458"/>
    <lineage>
        <taxon>Archaea</taxon>
        <taxon>Nitrososphaerota</taxon>
        <taxon>Candidatus Caldarchaeales</taxon>
        <taxon>Candidatus Caldarchaeaceae</taxon>
        <taxon>Candidatus Caldarchaeum</taxon>
    </lineage>
</organism>
<sequence length="82" mass="8864">MISLDLLEVLLLAAAVLFAILAVEQSRLVRSVMGLLGYTATLGVIFFILGAYPVALFQLLIYAGGIVALFLFVILLTKGYEE</sequence>
<gene>
    <name evidence="2" type="ORF">ENM31_04155</name>
</gene>
<keyword evidence="1" id="KW-0812">Transmembrane</keyword>
<keyword evidence="1" id="KW-0472">Membrane</keyword>
<proteinExistence type="predicted"/>
<dbReference type="EMBL" id="DRXH01000144">
    <property type="protein sequence ID" value="HHM44472.1"/>
    <property type="molecule type" value="Genomic_DNA"/>
</dbReference>